<reference evidence="1" key="1">
    <citation type="submission" date="2014-09" db="EMBL/GenBank/DDBJ databases">
        <authorList>
            <person name="Magalhaes I.L.F."/>
            <person name="Oliveira U."/>
            <person name="Santos F.R."/>
            <person name="Vidigal T.H.D.A."/>
            <person name="Brescovit A.D."/>
            <person name="Santos A.J."/>
        </authorList>
    </citation>
    <scope>NUCLEOTIDE SEQUENCE</scope>
    <source>
        <tissue evidence="1">Shoot tissue taken approximately 20 cm above the soil surface</tissue>
    </source>
</reference>
<protein>
    <submittedName>
        <fullName evidence="1">Uncharacterized protein</fullName>
    </submittedName>
</protein>
<name>A0A0A9HRY9_ARUDO</name>
<proteinExistence type="predicted"/>
<evidence type="ECO:0000313" key="1">
    <source>
        <dbReference type="EMBL" id="JAE38584.1"/>
    </source>
</evidence>
<dbReference type="EMBL" id="GBRH01159312">
    <property type="protein sequence ID" value="JAE38584.1"/>
    <property type="molecule type" value="Transcribed_RNA"/>
</dbReference>
<organism evidence="1">
    <name type="scientific">Arundo donax</name>
    <name type="common">Giant reed</name>
    <name type="synonym">Donax arundinaceus</name>
    <dbReference type="NCBI Taxonomy" id="35708"/>
    <lineage>
        <taxon>Eukaryota</taxon>
        <taxon>Viridiplantae</taxon>
        <taxon>Streptophyta</taxon>
        <taxon>Embryophyta</taxon>
        <taxon>Tracheophyta</taxon>
        <taxon>Spermatophyta</taxon>
        <taxon>Magnoliopsida</taxon>
        <taxon>Liliopsida</taxon>
        <taxon>Poales</taxon>
        <taxon>Poaceae</taxon>
        <taxon>PACMAD clade</taxon>
        <taxon>Arundinoideae</taxon>
        <taxon>Arundineae</taxon>
        <taxon>Arundo</taxon>
    </lineage>
</organism>
<dbReference type="AlphaFoldDB" id="A0A0A9HRY9"/>
<sequence length="34" mass="4200">MRDVPDHYVLIMLLMSYYRCKRNLSRICNPHVDF</sequence>
<reference evidence="1" key="2">
    <citation type="journal article" date="2015" name="Data Brief">
        <title>Shoot transcriptome of the giant reed, Arundo donax.</title>
        <authorList>
            <person name="Barrero R.A."/>
            <person name="Guerrero F.D."/>
            <person name="Moolhuijzen P."/>
            <person name="Goolsby J.A."/>
            <person name="Tidwell J."/>
            <person name="Bellgard S.E."/>
            <person name="Bellgard M.I."/>
        </authorList>
    </citation>
    <scope>NUCLEOTIDE SEQUENCE</scope>
    <source>
        <tissue evidence="1">Shoot tissue taken approximately 20 cm above the soil surface</tissue>
    </source>
</reference>
<accession>A0A0A9HRY9</accession>